<dbReference type="NCBIfam" id="NF033484">
    <property type="entry name" value="Stp1_PP2C_phos"/>
    <property type="match status" value="1"/>
</dbReference>
<dbReference type="Proteomes" id="UP001595872">
    <property type="component" value="Unassembled WGS sequence"/>
</dbReference>
<feature type="compositionally biased region" description="Gly residues" evidence="1">
    <location>
        <begin position="269"/>
        <end position="291"/>
    </location>
</feature>
<evidence type="ECO:0000313" key="4">
    <source>
        <dbReference type="EMBL" id="MFC4908698.1"/>
    </source>
</evidence>
<dbReference type="CDD" id="cd00143">
    <property type="entry name" value="PP2Cc"/>
    <property type="match status" value="1"/>
</dbReference>
<accession>A0ABV9TYW2</accession>
<feature type="region of interest" description="Disordered" evidence="1">
    <location>
        <begin position="243"/>
        <end position="370"/>
    </location>
</feature>
<evidence type="ECO:0000259" key="3">
    <source>
        <dbReference type="PROSITE" id="PS51746"/>
    </source>
</evidence>
<proteinExistence type="predicted"/>
<dbReference type="SUPFAM" id="SSF81606">
    <property type="entry name" value="PP2C-like"/>
    <property type="match status" value="1"/>
</dbReference>
<dbReference type="RefSeq" id="WP_378255584.1">
    <property type="nucleotide sequence ID" value="NZ_JBHSIT010000004.1"/>
</dbReference>
<feature type="transmembrane region" description="Helical" evidence="2">
    <location>
        <begin position="377"/>
        <end position="399"/>
    </location>
</feature>
<reference evidence="5" key="1">
    <citation type="journal article" date="2019" name="Int. J. Syst. Evol. Microbiol.">
        <title>The Global Catalogue of Microorganisms (GCM) 10K type strain sequencing project: providing services to taxonomists for standard genome sequencing and annotation.</title>
        <authorList>
            <consortium name="The Broad Institute Genomics Platform"/>
            <consortium name="The Broad Institute Genome Sequencing Center for Infectious Disease"/>
            <person name="Wu L."/>
            <person name="Ma J."/>
        </authorList>
    </citation>
    <scope>NUCLEOTIDE SEQUENCE [LARGE SCALE GENOMIC DNA]</scope>
    <source>
        <strain evidence="5">KLKA75</strain>
    </source>
</reference>
<evidence type="ECO:0000256" key="2">
    <source>
        <dbReference type="SAM" id="Phobius"/>
    </source>
</evidence>
<name>A0ABV9TYW2_9ACTN</name>
<dbReference type="InterPro" id="IPR015655">
    <property type="entry name" value="PP2C"/>
</dbReference>
<dbReference type="SMART" id="SM00332">
    <property type="entry name" value="PP2Cc"/>
    <property type="match status" value="1"/>
</dbReference>
<sequence>MTLGIRYAARSDVGMLREGNEDSGYAGAHLLAVADGMGGHVGGEIASAAAISEIRKLDKAMPASELLAALEHTVKTANENLHRIVESDPALQGMGTTLTAMLWAGNQIALVHIGDSRAYLLRDGSLFQITHDHTLVQSLVDEGRISPDEAASHPQRSLLLRAMDGRGEIDPDLSLREAKPGDRYLLCSDGLSTVVTAETIFQVLTEADEPDQAVRQLIDLANRGGGPDNITCVCADVVEFGNQPPPPAPGRPVGAAASAAPPQLPGDPSGSGGPGVPGGPAGAGGGPGGPGDTPASRAAQLRDTMPQPPVAVDEMPPPMHHPGGPQGGAGSTGPQATVPDPRYQEQHPYAAAEQEFQPAGRRERRAAKRAGRGPRRWLWLVVVAGVFVVAVVGGGVFFVQTARSGYYVGEQDGNVVLYRGTTQKMPLISLSRKADQQPNPPIKVSDLPQDRAQAVRATYTVKGPAALDDLARAVCRYSLRDEGGKVAVRFGVDQNDCTPKTVQPGEIPVAELPASDQVAVRDGKYSFIGEAAATKKIADLTARVAQCRGAHPTIKDCPAPSRGRS</sequence>
<dbReference type="PANTHER" id="PTHR47992">
    <property type="entry name" value="PROTEIN PHOSPHATASE"/>
    <property type="match status" value="1"/>
</dbReference>
<keyword evidence="2" id="KW-0472">Membrane</keyword>
<dbReference type="Pfam" id="PF13672">
    <property type="entry name" value="PP2C_2"/>
    <property type="match status" value="1"/>
</dbReference>
<dbReference type="EMBL" id="JBHSIT010000004">
    <property type="protein sequence ID" value="MFC4908698.1"/>
    <property type="molecule type" value="Genomic_DNA"/>
</dbReference>
<organism evidence="4 5">
    <name type="scientific">Actinomadura gamaensis</name>
    <dbReference type="NCBI Taxonomy" id="1763541"/>
    <lineage>
        <taxon>Bacteria</taxon>
        <taxon>Bacillati</taxon>
        <taxon>Actinomycetota</taxon>
        <taxon>Actinomycetes</taxon>
        <taxon>Streptosporangiales</taxon>
        <taxon>Thermomonosporaceae</taxon>
        <taxon>Actinomadura</taxon>
    </lineage>
</organism>
<gene>
    <name evidence="4" type="ORF">ACFPCY_15325</name>
</gene>
<keyword evidence="2" id="KW-0812">Transmembrane</keyword>
<evidence type="ECO:0000313" key="5">
    <source>
        <dbReference type="Proteomes" id="UP001595872"/>
    </source>
</evidence>
<comment type="caution">
    <text evidence="4">The sequence shown here is derived from an EMBL/GenBank/DDBJ whole genome shotgun (WGS) entry which is preliminary data.</text>
</comment>
<keyword evidence="2" id="KW-1133">Transmembrane helix</keyword>
<protein>
    <submittedName>
        <fullName evidence="4">Stp1/IreP family PP2C-type Ser/Thr phosphatase</fullName>
    </submittedName>
</protein>
<evidence type="ECO:0000256" key="1">
    <source>
        <dbReference type="SAM" id="MobiDB-lite"/>
    </source>
</evidence>
<feature type="domain" description="PPM-type phosphatase" evidence="3">
    <location>
        <begin position="6"/>
        <end position="237"/>
    </location>
</feature>
<dbReference type="InterPro" id="IPR001932">
    <property type="entry name" value="PPM-type_phosphatase-like_dom"/>
</dbReference>
<feature type="compositionally biased region" description="Low complexity" evidence="1">
    <location>
        <begin position="251"/>
        <end position="261"/>
    </location>
</feature>
<dbReference type="InterPro" id="IPR036457">
    <property type="entry name" value="PPM-type-like_dom_sf"/>
</dbReference>
<dbReference type="PROSITE" id="PS51746">
    <property type="entry name" value="PPM_2"/>
    <property type="match status" value="1"/>
</dbReference>
<keyword evidence="5" id="KW-1185">Reference proteome</keyword>
<dbReference type="SMART" id="SM00331">
    <property type="entry name" value="PP2C_SIG"/>
    <property type="match status" value="1"/>
</dbReference>
<dbReference type="Gene3D" id="3.60.40.10">
    <property type="entry name" value="PPM-type phosphatase domain"/>
    <property type="match status" value="1"/>
</dbReference>